<dbReference type="Proteomes" id="UP000254330">
    <property type="component" value="Unassembled WGS sequence"/>
</dbReference>
<dbReference type="CDD" id="cd06558">
    <property type="entry name" value="crotonase-like"/>
    <property type="match status" value="1"/>
</dbReference>
<comment type="similarity">
    <text evidence="1">Belongs to the enoyl-CoA hydratase/isomerase family.</text>
</comment>
<proteinExistence type="inferred from homology"/>
<dbReference type="InterPro" id="IPR001753">
    <property type="entry name" value="Enoyl-CoA_hydra/iso"/>
</dbReference>
<dbReference type="Gene3D" id="3.90.226.10">
    <property type="entry name" value="2-enoyl-CoA Hydratase, Chain A, domain 1"/>
    <property type="match status" value="1"/>
</dbReference>
<dbReference type="GO" id="GO:0004300">
    <property type="term" value="F:enoyl-CoA hydratase activity"/>
    <property type="evidence" value="ECO:0007669"/>
    <property type="project" value="UniProtKB-EC"/>
</dbReference>
<reference evidence="2 4" key="1">
    <citation type="submission" date="2018-06" db="EMBL/GenBank/DDBJ databases">
        <authorList>
            <consortium name="Pathogen Informatics"/>
            <person name="Doyle S."/>
        </authorList>
    </citation>
    <scope>NUCLEOTIDE SEQUENCE [LARGE SCALE GENOMIC DNA]</scope>
    <source>
        <strain evidence="2 4">NCTC10597</strain>
    </source>
</reference>
<gene>
    <name evidence="2" type="primary">echA8_4</name>
    <name evidence="3" type="ORF">DFR61_10273</name>
    <name evidence="2" type="ORF">NCTC10597_02395</name>
</gene>
<comment type="caution">
    <text evidence="2">The sequence shown here is derived from an EMBL/GenBank/DDBJ whole genome shotgun (WGS) entry which is preliminary data.</text>
</comment>
<dbReference type="EC" id="4.2.1.17" evidence="2"/>
<dbReference type="Pfam" id="PF00378">
    <property type="entry name" value="ECH_1"/>
    <property type="match status" value="1"/>
</dbReference>
<evidence type="ECO:0000313" key="5">
    <source>
        <dbReference type="Proteomes" id="UP000294641"/>
    </source>
</evidence>
<dbReference type="NCBIfam" id="NF005804">
    <property type="entry name" value="PRK07659.1"/>
    <property type="match status" value="1"/>
</dbReference>
<protein>
    <submittedName>
        <fullName evidence="3">Enoyl-CoA hydratase/carnithine racemase</fullName>
    </submittedName>
    <submittedName>
        <fullName evidence="2">Probable enoyl-CoA hydratase echA8</fullName>
        <ecNumber evidence="2">4.2.1.17</ecNumber>
    </submittedName>
</protein>
<keyword evidence="2" id="KW-0456">Lyase</keyword>
<dbReference type="EMBL" id="UGNP01000001">
    <property type="protein sequence ID" value="STX10646.1"/>
    <property type="molecule type" value="Genomic_DNA"/>
</dbReference>
<organism evidence="2 4">
    <name type="scientific">Kurthia zopfii</name>
    <dbReference type="NCBI Taxonomy" id="1650"/>
    <lineage>
        <taxon>Bacteria</taxon>
        <taxon>Bacillati</taxon>
        <taxon>Bacillota</taxon>
        <taxon>Bacilli</taxon>
        <taxon>Bacillales</taxon>
        <taxon>Caryophanaceae</taxon>
        <taxon>Kurthia</taxon>
    </lineage>
</organism>
<sequence>MTYETIIFEKENRLATITFNRPNSMNAIDLVMMKELGQCLEQLHQDETTQVVIFKGAGKAFSSGGDIKGMIQGSLDMDEAMTLVSSYIRLLYTLPKITIAQVHGAAAGLGLSTALACDIVIAEETSKIAMNFIGIGLVPDGGGHFFMQERVGSVKAKQMIWQGEVMTGTTAEKVGLIDHIVAEGLVEEAVKKLVGTVLSSPTKSMIATKEIIHSTKLETLNRILAEETATQPKMRETKDHQEGIHAFVEKRKPVFEGK</sequence>
<dbReference type="EMBL" id="SNZG01000002">
    <property type="protein sequence ID" value="TDR43393.1"/>
    <property type="molecule type" value="Genomic_DNA"/>
</dbReference>
<dbReference type="Proteomes" id="UP000294641">
    <property type="component" value="Unassembled WGS sequence"/>
</dbReference>
<evidence type="ECO:0000313" key="4">
    <source>
        <dbReference type="Proteomes" id="UP000254330"/>
    </source>
</evidence>
<dbReference type="RefSeq" id="WP_109348464.1">
    <property type="nucleotide sequence ID" value="NZ_BJUE01000037.1"/>
</dbReference>
<evidence type="ECO:0000256" key="1">
    <source>
        <dbReference type="ARBA" id="ARBA00005254"/>
    </source>
</evidence>
<dbReference type="PANTHER" id="PTHR43459:SF1">
    <property type="entry name" value="EG:BACN32G11.4 PROTEIN"/>
    <property type="match status" value="1"/>
</dbReference>
<name>A0A2U3AH29_9BACL</name>
<dbReference type="AlphaFoldDB" id="A0A2U3AH29"/>
<evidence type="ECO:0000313" key="3">
    <source>
        <dbReference type="EMBL" id="TDR43393.1"/>
    </source>
</evidence>
<evidence type="ECO:0000313" key="2">
    <source>
        <dbReference type="EMBL" id="STX10646.1"/>
    </source>
</evidence>
<keyword evidence="5" id="KW-1185">Reference proteome</keyword>
<accession>A0A2U3AH29</accession>
<dbReference type="Gene3D" id="1.10.12.10">
    <property type="entry name" value="Lyase 2-enoyl-coa Hydratase, Chain A, domain 2"/>
    <property type="match status" value="1"/>
</dbReference>
<dbReference type="OrthoDB" id="9775794at2"/>
<reference evidence="3 5" key="2">
    <citation type="submission" date="2019-03" db="EMBL/GenBank/DDBJ databases">
        <title>Genomic Encyclopedia of Type Strains, Phase IV (KMG-IV): sequencing the most valuable type-strain genomes for metagenomic binning, comparative biology and taxonomic classification.</title>
        <authorList>
            <person name="Goeker M."/>
        </authorList>
    </citation>
    <scope>NUCLEOTIDE SEQUENCE [LARGE SCALE GENOMIC DNA]</scope>
    <source>
        <strain evidence="3 5">DSM 20580</strain>
    </source>
</reference>
<dbReference type="SUPFAM" id="SSF52096">
    <property type="entry name" value="ClpP/crotonase"/>
    <property type="match status" value="1"/>
</dbReference>
<dbReference type="InterPro" id="IPR029045">
    <property type="entry name" value="ClpP/crotonase-like_dom_sf"/>
</dbReference>
<dbReference type="PANTHER" id="PTHR43459">
    <property type="entry name" value="ENOYL-COA HYDRATASE"/>
    <property type="match status" value="1"/>
</dbReference>
<dbReference type="InterPro" id="IPR014748">
    <property type="entry name" value="Enoyl-CoA_hydra_C"/>
</dbReference>